<evidence type="ECO:0000313" key="2">
    <source>
        <dbReference type="Proteomes" id="UP000075243"/>
    </source>
</evidence>
<dbReference type="Proteomes" id="UP000075243">
    <property type="component" value="Unassembled WGS sequence"/>
</dbReference>
<dbReference type="STRING" id="3821.A0A151R3X6"/>
<organism evidence="1 2">
    <name type="scientific">Cajanus cajan</name>
    <name type="common">Pigeon pea</name>
    <name type="synonym">Cajanus indicus</name>
    <dbReference type="NCBI Taxonomy" id="3821"/>
    <lineage>
        <taxon>Eukaryota</taxon>
        <taxon>Viridiplantae</taxon>
        <taxon>Streptophyta</taxon>
        <taxon>Embryophyta</taxon>
        <taxon>Tracheophyta</taxon>
        <taxon>Spermatophyta</taxon>
        <taxon>Magnoliopsida</taxon>
        <taxon>eudicotyledons</taxon>
        <taxon>Gunneridae</taxon>
        <taxon>Pentapetalae</taxon>
        <taxon>rosids</taxon>
        <taxon>fabids</taxon>
        <taxon>Fabales</taxon>
        <taxon>Fabaceae</taxon>
        <taxon>Papilionoideae</taxon>
        <taxon>50 kb inversion clade</taxon>
        <taxon>NPAAA clade</taxon>
        <taxon>indigoferoid/millettioid clade</taxon>
        <taxon>Phaseoleae</taxon>
        <taxon>Cajanus</taxon>
    </lineage>
</organism>
<evidence type="ECO:0000313" key="1">
    <source>
        <dbReference type="EMBL" id="KYP37192.1"/>
    </source>
</evidence>
<dbReference type="OrthoDB" id="696337at2759"/>
<name>A0A151R3X6_CAJCA</name>
<reference evidence="1" key="1">
    <citation type="journal article" date="2012" name="Nat. Biotechnol.">
        <title>Draft genome sequence of pigeonpea (Cajanus cajan), an orphan legume crop of resource-poor farmers.</title>
        <authorList>
            <person name="Varshney R.K."/>
            <person name="Chen W."/>
            <person name="Li Y."/>
            <person name="Bharti A.K."/>
            <person name="Saxena R.K."/>
            <person name="Schlueter J.A."/>
            <person name="Donoghue M.T."/>
            <person name="Azam S."/>
            <person name="Fan G."/>
            <person name="Whaley A.M."/>
            <person name="Farmer A.D."/>
            <person name="Sheridan J."/>
            <person name="Iwata A."/>
            <person name="Tuteja R."/>
            <person name="Penmetsa R.V."/>
            <person name="Wu W."/>
            <person name="Upadhyaya H.D."/>
            <person name="Yang S.P."/>
            <person name="Shah T."/>
            <person name="Saxena K.B."/>
            <person name="Michael T."/>
            <person name="McCombie W.R."/>
            <person name="Yang B."/>
            <person name="Zhang G."/>
            <person name="Yang H."/>
            <person name="Wang J."/>
            <person name="Spillane C."/>
            <person name="Cook D.R."/>
            <person name="May G.D."/>
            <person name="Xu X."/>
            <person name="Jackson S.A."/>
        </authorList>
    </citation>
    <scope>NUCLEOTIDE SEQUENCE [LARGE SCALE GENOMIC DNA]</scope>
</reference>
<protein>
    <recommendedName>
        <fullName evidence="3">Avr9/Cf-9 rapidly elicited protein 146</fullName>
    </recommendedName>
</protein>
<accession>A0A151R3X6</accession>
<dbReference type="InterPro" id="IPR008480">
    <property type="entry name" value="DUF761_pln"/>
</dbReference>
<dbReference type="AlphaFoldDB" id="A0A151R3X6"/>
<dbReference type="Gramene" id="C.cajan_41514.t">
    <property type="protein sequence ID" value="C.cajan_41514.t.cds1"/>
    <property type="gene ID" value="C.cajan_41514"/>
</dbReference>
<dbReference type="PANTHER" id="PTHR33265:SF45">
    <property type="entry name" value="AVR9_CF-9 RAPIDLY ELICITED PROTEIN"/>
    <property type="match status" value="1"/>
</dbReference>
<dbReference type="Pfam" id="PF05553">
    <property type="entry name" value="DUF761"/>
    <property type="match status" value="1"/>
</dbReference>
<dbReference type="EMBL" id="KQ484130">
    <property type="protein sequence ID" value="KYP37192.1"/>
    <property type="molecule type" value="Genomic_DNA"/>
</dbReference>
<gene>
    <name evidence="1" type="ORF">KK1_041625</name>
</gene>
<sequence length="203" mass="22875">MEIKPGSGPGPGPSPSPQAIAARKLWNIVRIVFLMLRKGIAKSKAAVDLNLLLKRGKLAAAKAIAGAAVTLHGDRNNAVVQPRRDYEFSCSNSPALFPFKRKHQRSTRCHDDVLKMLEMLNNDNKVVEASPLPWFGKSTHLGRKLRVTDSPFPVKDEERDDHDDDGEVDLAAEEFIKRFYRDLNLQRKMAAIESPYHYSSWDR</sequence>
<dbReference type="OMA" id="YMEMEQN"/>
<proteinExistence type="predicted"/>
<dbReference type="PANTHER" id="PTHR33265">
    <property type="entry name" value="AVR9/CF-9 RAPIDLY ELICITED PROTEIN-RELATED"/>
    <property type="match status" value="1"/>
</dbReference>
<keyword evidence="2" id="KW-1185">Reference proteome</keyword>
<evidence type="ECO:0008006" key="3">
    <source>
        <dbReference type="Google" id="ProtNLM"/>
    </source>
</evidence>